<reference evidence="11 12" key="1">
    <citation type="submission" date="2019-02" db="EMBL/GenBank/DDBJ databases">
        <title>Prokaryotic population dynamics and viral predation in marine succession experiment using metagenomics: the confinement effect.</title>
        <authorList>
            <person name="Haro-Moreno J.M."/>
            <person name="Rodriguez-Valera F."/>
            <person name="Lopez-Perez M."/>
        </authorList>
    </citation>
    <scope>NUCLEOTIDE SEQUENCE [LARGE SCALE GENOMIC DNA]</scope>
    <source>
        <strain evidence="11">MED-G164</strain>
    </source>
</reference>
<evidence type="ECO:0000256" key="8">
    <source>
        <dbReference type="ARBA" id="ARBA00024235"/>
    </source>
</evidence>
<comment type="subcellular location">
    <subcellularLocation>
        <location evidence="1">Cell membrane</location>
        <topology evidence="1">Single-pass type II membrane protein</topology>
    </subcellularLocation>
</comment>
<sequence length="214" mass="24233">MNNVYENNMRFLPLLKLIEKYRITIILIVITIILAITFSIFSNQIAKQNNLKAASIYSSFLEEISSSEPDNSELNVILDNLLMNYKNTGYTQIALLNKASLDARNNNFEESLKNFEILVDLTDGFNGNKIYNKIARVSAARILLSNDKYDEALNMIEKFSSNSTNGYIHELSGDILFKQNKIDLAISQYELASSKYNDETSKSIISMKISNIGT</sequence>
<keyword evidence="2" id="KW-1003">Cell membrane</keyword>
<dbReference type="GO" id="GO:0044877">
    <property type="term" value="F:protein-containing complex binding"/>
    <property type="evidence" value="ECO:0007669"/>
    <property type="project" value="InterPro"/>
</dbReference>
<dbReference type="Gene3D" id="1.25.40.10">
    <property type="entry name" value="Tetratricopeptide repeat domain"/>
    <property type="match status" value="1"/>
</dbReference>
<dbReference type="GO" id="GO:0005886">
    <property type="term" value="C:plasma membrane"/>
    <property type="evidence" value="ECO:0007669"/>
    <property type="project" value="UniProtKB-SubCell"/>
</dbReference>
<dbReference type="SUPFAM" id="SSF48452">
    <property type="entry name" value="TPR-like"/>
    <property type="match status" value="1"/>
</dbReference>
<keyword evidence="3 9" id="KW-0812">Transmembrane</keyword>
<evidence type="ECO:0000256" key="9">
    <source>
        <dbReference type="SAM" id="Phobius"/>
    </source>
</evidence>
<dbReference type="EMBL" id="SHBJ01000005">
    <property type="protein sequence ID" value="RZO28964.1"/>
    <property type="molecule type" value="Genomic_DNA"/>
</dbReference>
<dbReference type="Pfam" id="PF09976">
    <property type="entry name" value="TPR_21"/>
    <property type="match status" value="1"/>
</dbReference>
<accession>A0A520N650</accession>
<evidence type="ECO:0000256" key="4">
    <source>
        <dbReference type="ARBA" id="ARBA00022989"/>
    </source>
</evidence>
<keyword evidence="5 9" id="KW-0472">Membrane</keyword>
<feature type="domain" description="Ancillary SecYEG translocon subunit/Cell division coordinator CpoB TPR" evidence="10">
    <location>
        <begin position="23"/>
        <end position="213"/>
    </location>
</feature>
<dbReference type="InterPro" id="IPR011990">
    <property type="entry name" value="TPR-like_helical_dom_sf"/>
</dbReference>
<organism evidence="11 12">
    <name type="scientific">SAR86 cluster bacterium</name>
    <dbReference type="NCBI Taxonomy" id="2030880"/>
    <lineage>
        <taxon>Bacteria</taxon>
        <taxon>Pseudomonadati</taxon>
        <taxon>Pseudomonadota</taxon>
        <taxon>Gammaproteobacteria</taxon>
        <taxon>SAR86 cluster</taxon>
    </lineage>
</organism>
<keyword evidence="6" id="KW-0143">Chaperone</keyword>
<evidence type="ECO:0000256" key="6">
    <source>
        <dbReference type="ARBA" id="ARBA00023186"/>
    </source>
</evidence>
<gene>
    <name evidence="11" type="ORF">EVA97_01155</name>
</gene>
<dbReference type="Proteomes" id="UP000315283">
    <property type="component" value="Unassembled WGS sequence"/>
</dbReference>
<keyword evidence="4 9" id="KW-1133">Transmembrane helix</keyword>
<evidence type="ECO:0000256" key="3">
    <source>
        <dbReference type="ARBA" id="ARBA00022692"/>
    </source>
</evidence>
<evidence type="ECO:0000259" key="10">
    <source>
        <dbReference type="Pfam" id="PF09976"/>
    </source>
</evidence>
<dbReference type="PANTHER" id="PTHR38035">
    <property type="entry name" value="UPF0070 PROTEIN YFGM"/>
    <property type="match status" value="1"/>
</dbReference>
<evidence type="ECO:0000256" key="2">
    <source>
        <dbReference type="ARBA" id="ARBA00022475"/>
    </source>
</evidence>
<proteinExistence type="inferred from homology"/>
<protein>
    <recommendedName>
        <fullName evidence="8">Ancillary SecYEG translocon subunit</fullName>
    </recommendedName>
</protein>
<comment type="similarity">
    <text evidence="7">Belongs to the YfgM family.</text>
</comment>
<evidence type="ECO:0000256" key="7">
    <source>
        <dbReference type="ARBA" id="ARBA00024197"/>
    </source>
</evidence>
<name>A0A520N650_9GAMM</name>
<comment type="caution">
    <text evidence="11">The sequence shown here is derived from an EMBL/GenBank/DDBJ whole genome shotgun (WGS) entry which is preliminary data.</text>
</comment>
<dbReference type="AlphaFoldDB" id="A0A520N650"/>
<evidence type="ECO:0000313" key="12">
    <source>
        <dbReference type="Proteomes" id="UP000315283"/>
    </source>
</evidence>
<dbReference type="InterPro" id="IPR026039">
    <property type="entry name" value="YfgM"/>
</dbReference>
<evidence type="ECO:0000256" key="1">
    <source>
        <dbReference type="ARBA" id="ARBA00004401"/>
    </source>
</evidence>
<evidence type="ECO:0000313" key="11">
    <source>
        <dbReference type="EMBL" id="RZO28964.1"/>
    </source>
</evidence>
<dbReference type="PANTHER" id="PTHR38035:SF1">
    <property type="entry name" value="ANCILLARY SECYEG TRANSLOCON SUBUNIT"/>
    <property type="match status" value="1"/>
</dbReference>
<feature type="transmembrane region" description="Helical" evidence="9">
    <location>
        <begin position="21"/>
        <end position="41"/>
    </location>
</feature>
<dbReference type="InterPro" id="IPR018704">
    <property type="entry name" value="SecYEG/CpoB_TPR"/>
</dbReference>
<evidence type="ECO:0000256" key="5">
    <source>
        <dbReference type="ARBA" id="ARBA00023136"/>
    </source>
</evidence>